<proteinExistence type="predicted"/>
<reference evidence="2" key="1">
    <citation type="journal article" date="2019" name="Int. J. Syst. Evol. Microbiol.">
        <title>The Global Catalogue of Microorganisms (GCM) 10K type strain sequencing project: providing services to taxonomists for standard genome sequencing and annotation.</title>
        <authorList>
            <consortium name="The Broad Institute Genomics Platform"/>
            <consortium name="The Broad Institute Genome Sequencing Center for Infectious Disease"/>
            <person name="Wu L."/>
            <person name="Ma J."/>
        </authorList>
    </citation>
    <scope>NUCLEOTIDE SEQUENCE [LARGE SCALE GENOMIC DNA]</scope>
    <source>
        <strain evidence="2">JCM 6921</strain>
    </source>
</reference>
<keyword evidence="2" id="KW-1185">Reference proteome</keyword>
<name>A0ABP5VVJ7_9ACTN</name>
<sequence>MRPPTAEEYYSADCRFGGCGDCTEGEPPTRVVEELVYLVCACGCHASLEQREAAMRTAGQQRRE</sequence>
<dbReference type="EMBL" id="BAAATJ010000029">
    <property type="protein sequence ID" value="GAA2412884.1"/>
    <property type="molecule type" value="Genomic_DNA"/>
</dbReference>
<protein>
    <submittedName>
        <fullName evidence="1">Uncharacterized protein</fullName>
    </submittedName>
</protein>
<dbReference type="Proteomes" id="UP001500058">
    <property type="component" value="Unassembled WGS sequence"/>
</dbReference>
<evidence type="ECO:0000313" key="2">
    <source>
        <dbReference type="Proteomes" id="UP001500058"/>
    </source>
</evidence>
<accession>A0ABP5VVJ7</accession>
<comment type="caution">
    <text evidence="1">The sequence shown here is derived from an EMBL/GenBank/DDBJ whole genome shotgun (WGS) entry which is preliminary data.</text>
</comment>
<organism evidence="1 2">
    <name type="scientific">Streptomyces glaucosporus</name>
    <dbReference type="NCBI Taxonomy" id="284044"/>
    <lineage>
        <taxon>Bacteria</taxon>
        <taxon>Bacillati</taxon>
        <taxon>Actinomycetota</taxon>
        <taxon>Actinomycetes</taxon>
        <taxon>Kitasatosporales</taxon>
        <taxon>Streptomycetaceae</taxon>
        <taxon>Streptomyces</taxon>
    </lineage>
</organism>
<dbReference type="RefSeq" id="WP_344633193.1">
    <property type="nucleotide sequence ID" value="NZ_BAAATJ010000029.1"/>
</dbReference>
<evidence type="ECO:0000313" key="1">
    <source>
        <dbReference type="EMBL" id="GAA2412884.1"/>
    </source>
</evidence>
<gene>
    <name evidence="1" type="ORF">GCM10010420_47900</name>
</gene>